<dbReference type="EMBL" id="DWZH01000136">
    <property type="protein sequence ID" value="HJB12035.1"/>
    <property type="molecule type" value="Genomic_DNA"/>
</dbReference>
<dbReference type="InterPro" id="IPR018392">
    <property type="entry name" value="LysM"/>
</dbReference>
<gene>
    <name evidence="4" type="ORF">H9786_16175</name>
</gene>
<reference evidence="4" key="2">
    <citation type="submission" date="2021-04" db="EMBL/GenBank/DDBJ databases">
        <authorList>
            <person name="Gilroy R."/>
        </authorList>
    </citation>
    <scope>NUCLEOTIDE SEQUENCE</scope>
    <source>
        <strain evidence="4">ChiHjej13B12-24818</strain>
    </source>
</reference>
<feature type="region of interest" description="Disordered" evidence="1">
    <location>
        <begin position="1"/>
        <end position="26"/>
    </location>
</feature>
<evidence type="ECO:0000259" key="3">
    <source>
        <dbReference type="Pfam" id="PF01476"/>
    </source>
</evidence>
<accession>A0A9D2RQ80</accession>
<keyword evidence="2" id="KW-0812">Transmembrane</keyword>
<comment type="caution">
    <text evidence="4">The sequence shown here is derived from an EMBL/GenBank/DDBJ whole genome shotgun (WGS) entry which is preliminary data.</text>
</comment>
<organism evidence="4 5">
    <name type="scientific">Candidatus Brachybacterium merdavium</name>
    <dbReference type="NCBI Taxonomy" id="2838513"/>
    <lineage>
        <taxon>Bacteria</taxon>
        <taxon>Bacillati</taxon>
        <taxon>Actinomycetota</taxon>
        <taxon>Actinomycetes</taxon>
        <taxon>Micrococcales</taxon>
        <taxon>Dermabacteraceae</taxon>
        <taxon>Brachybacterium</taxon>
    </lineage>
</organism>
<keyword evidence="2" id="KW-0472">Membrane</keyword>
<feature type="transmembrane region" description="Helical" evidence="2">
    <location>
        <begin position="37"/>
        <end position="58"/>
    </location>
</feature>
<sequence>MSTQTPQVLPFPRHEAAPASHAGRKGVRLEATPRGRIVLTLVAFLLGLLVALGALLMFDVPSALAGGEGQEPISVTVEAGDTLWGYAEEHAPDGVSEREYVAQIRGLNHLPTGRVTAGQEIELPQP</sequence>
<dbReference type="Proteomes" id="UP000823823">
    <property type="component" value="Unassembled WGS sequence"/>
</dbReference>
<keyword evidence="2" id="KW-1133">Transmembrane helix</keyword>
<dbReference type="AlphaFoldDB" id="A0A9D2RQ80"/>
<name>A0A9D2RQ80_9MICO</name>
<dbReference type="InterPro" id="IPR036779">
    <property type="entry name" value="LysM_dom_sf"/>
</dbReference>
<dbReference type="Pfam" id="PF01476">
    <property type="entry name" value="LysM"/>
    <property type="match status" value="1"/>
</dbReference>
<feature type="domain" description="LysM" evidence="3">
    <location>
        <begin position="76"/>
        <end position="124"/>
    </location>
</feature>
<reference evidence="4" key="1">
    <citation type="journal article" date="2021" name="PeerJ">
        <title>Extensive microbial diversity within the chicken gut microbiome revealed by metagenomics and culture.</title>
        <authorList>
            <person name="Gilroy R."/>
            <person name="Ravi A."/>
            <person name="Getino M."/>
            <person name="Pursley I."/>
            <person name="Horton D.L."/>
            <person name="Alikhan N.F."/>
            <person name="Baker D."/>
            <person name="Gharbi K."/>
            <person name="Hall N."/>
            <person name="Watson M."/>
            <person name="Adriaenssens E.M."/>
            <person name="Foster-Nyarko E."/>
            <person name="Jarju S."/>
            <person name="Secka A."/>
            <person name="Antonio M."/>
            <person name="Oren A."/>
            <person name="Chaudhuri R.R."/>
            <person name="La Ragione R."/>
            <person name="Hildebrand F."/>
            <person name="Pallen M.J."/>
        </authorList>
    </citation>
    <scope>NUCLEOTIDE SEQUENCE</scope>
    <source>
        <strain evidence="4">ChiHjej13B12-24818</strain>
    </source>
</reference>
<proteinExistence type="predicted"/>
<dbReference type="CDD" id="cd00118">
    <property type="entry name" value="LysM"/>
    <property type="match status" value="1"/>
</dbReference>
<protein>
    <submittedName>
        <fullName evidence="4">Peptidoglycan-binding protein LysM</fullName>
    </submittedName>
</protein>
<evidence type="ECO:0000313" key="5">
    <source>
        <dbReference type="Proteomes" id="UP000823823"/>
    </source>
</evidence>
<dbReference type="Gene3D" id="3.10.350.10">
    <property type="entry name" value="LysM domain"/>
    <property type="match status" value="1"/>
</dbReference>
<evidence type="ECO:0000313" key="4">
    <source>
        <dbReference type="EMBL" id="HJB12035.1"/>
    </source>
</evidence>
<evidence type="ECO:0000256" key="1">
    <source>
        <dbReference type="SAM" id="MobiDB-lite"/>
    </source>
</evidence>
<evidence type="ECO:0000256" key="2">
    <source>
        <dbReference type="SAM" id="Phobius"/>
    </source>
</evidence>